<feature type="compositionally biased region" description="Basic and acidic residues" evidence="1">
    <location>
        <begin position="355"/>
        <end position="366"/>
    </location>
</feature>
<feature type="transmembrane region" description="Helical" evidence="2">
    <location>
        <begin position="248"/>
        <end position="271"/>
    </location>
</feature>
<feature type="region of interest" description="Disordered" evidence="1">
    <location>
        <begin position="281"/>
        <end position="366"/>
    </location>
</feature>
<accession>A0ABR1VE45</accession>
<keyword evidence="4" id="KW-1185">Reference proteome</keyword>
<dbReference type="Proteomes" id="UP001446871">
    <property type="component" value="Unassembled WGS sequence"/>
</dbReference>
<reference evidence="3 4" key="1">
    <citation type="submission" date="2023-01" db="EMBL/GenBank/DDBJ databases">
        <title>Analysis of 21 Apiospora genomes using comparative genomics revels a genus with tremendous synthesis potential of carbohydrate active enzymes and secondary metabolites.</title>
        <authorList>
            <person name="Sorensen T."/>
        </authorList>
    </citation>
    <scope>NUCLEOTIDE SEQUENCE [LARGE SCALE GENOMIC DNA]</scope>
    <source>
        <strain evidence="3 4">CBS 83171</strain>
    </source>
</reference>
<organism evidence="3 4">
    <name type="scientific">Apiospora saccharicola</name>
    <dbReference type="NCBI Taxonomy" id="335842"/>
    <lineage>
        <taxon>Eukaryota</taxon>
        <taxon>Fungi</taxon>
        <taxon>Dikarya</taxon>
        <taxon>Ascomycota</taxon>
        <taxon>Pezizomycotina</taxon>
        <taxon>Sordariomycetes</taxon>
        <taxon>Xylariomycetidae</taxon>
        <taxon>Amphisphaeriales</taxon>
        <taxon>Apiosporaceae</taxon>
        <taxon>Apiospora</taxon>
    </lineage>
</organism>
<evidence type="ECO:0000313" key="3">
    <source>
        <dbReference type="EMBL" id="KAK8068193.1"/>
    </source>
</evidence>
<evidence type="ECO:0000256" key="2">
    <source>
        <dbReference type="SAM" id="Phobius"/>
    </source>
</evidence>
<comment type="caution">
    <text evidence="3">The sequence shown here is derived from an EMBL/GenBank/DDBJ whole genome shotgun (WGS) entry which is preliminary data.</text>
</comment>
<name>A0ABR1VE45_9PEZI</name>
<protein>
    <submittedName>
        <fullName evidence="3">Uncharacterized protein</fullName>
    </submittedName>
</protein>
<keyword evidence="2" id="KW-0812">Transmembrane</keyword>
<evidence type="ECO:0000256" key="1">
    <source>
        <dbReference type="SAM" id="MobiDB-lite"/>
    </source>
</evidence>
<gene>
    <name evidence="3" type="ORF">PG996_007305</name>
</gene>
<evidence type="ECO:0000313" key="4">
    <source>
        <dbReference type="Proteomes" id="UP001446871"/>
    </source>
</evidence>
<keyword evidence="2" id="KW-0472">Membrane</keyword>
<dbReference type="CDD" id="cd12087">
    <property type="entry name" value="TM_EGFR-like"/>
    <property type="match status" value="1"/>
</dbReference>
<proteinExistence type="predicted"/>
<keyword evidence="2" id="KW-1133">Transmembrane helix</keyword>
<sequence>MAVATTEAPTATANGLPTQVTPFSFNAPGDPCHLSVYCPYLTYLAYSKSPNALRFEKCLGIQTGGVFGTALTHQEKCFPSGYFTIFPNEYDPLYISNPITDEGDRSTLAYPGTACLAGWTTACTTTLTHQDSLYPQAWCCPSGGWSCATETDASDKAAPQRLCQSPLSESTTIWMTWDPPYSLMGTEIYTWTAEVTSEEPQDAATVFHKVFPLQLTTGVEPSSGGQGIPSETAGNGDESSGTHLPKRAIAGIAVGSSLVVMCIAFGMFLLYRRRKKRAPEHETVALQQPDHQQDSWEGKPELDGTTVTRPDEAPKSELDAVDAARESTVPAASVSELGALSPRSPATADGFPSPDSRHSHVFEMQG</sequence>
<dbReference type="EMBL" id="JAQQWM010000004">
    <property type="protein sequence ID" value="KAK8068193.1"/>
    <property type="molecule type" value="Genomic_DNA"/>
</dbReference>
<feature type="compositionally biased region" description="Basic and acidic residues" evidence="1">
    <location>
        <begin position="291"/>
        <end position="302"/>
    </location>
</feature>
<feature type="compositionally biased region" description="Basic and acidic residues" evidence="1">
    <location>
        <begin position="309"/>
        <end position="325"/>
    </location>
</feature>
<feature type="region of interest" description="Disordered" evidence="1">
    <location>
        <begin position="218"/>
        <end position="242"/>
    </location>
</feature>